<feature type="transmembrane region" description="Helical" evidence="1">
    <location>
        <begin position="86"/>
        <end position="103"/>
    </location>
</feature>
<comment type="caution">
    <text evidence="2">The sequence shown here is derived from an EMBL/GenBank/DDBJ whole genome shotgun (WGS) entry which is preliminary data.</text>
</comment>
<feature type="transmembrane region" description="Helical" evidence="1">
    <location>
        <begin position="138"/>
        <end position="158"/>
    </location>
</feature>
<evidence type="ECO:0000313" key="2">
    <source>
        <dbReference type="EMBL" id="MFC0560011.1"/>
    </source>
</evidence>
<dbReference type="EMBL" id="JBHLTR010000017">
    <property type="protein sequence ID" value="MFC0560011.1"/>
    <property type="molecule type" value="Genomic_DNA"/>
</dbReference>
<evidence type="ECO:0000256" key="1">
    <source>
        <dbReference type="SAM" id="Phobius"/>
    </source>
</evidence>
<organism evidence="2 3">
    <name type="scientific">Halalkalibacter alkalisediminis</name>
    <dbReference type="NCBI Taxonomy" id="935616"/>
    <lineage>
        <taxon>Bacteria</taxon>
        <taxon>Bacillati</taxon>
        <taxon>Bacillota</taxon>
        <taxon>Bacilli</taxon>
        <taxon>Bacillales</taxon>
        <taxon>Bacillaceae</taxon>
        <taxon>Halalkalibacter</taxon>
    </lineage>
</organism>
<keyword evidence="1" id="KW-0812">Transmembrane</keyword>
<reference evidence="2 3" key="1">
    <citation type="submission" date="2024-09" db="EMBL/GenBank/DDBJ databases">
        <authorList>
            <person name="Sun Q."/>
            <person name="Mori K."/>
        </authorList>
    </citation>
    <scope>NUCLEOTIDE SEQUENCE [LARGE SCALE GENOMIC DNA]</scope>
    <source>
        <strain evidence="2 3">NCAIM B.02301</strain>
    </source>
</reference>
<feature type="transmembrane region" description="Helical" evidence="1">
    <location>
        <begin position="63"/>
        <end position="80"/>
    </location>
</feature>
<protein>
    <submittedName>
        <fullName evidence="2">YwiC-like family protein</fullName>
    </submittedName>
</protein>
<dbReference type="RefSeq" id="WP_273840631.1">
    <property type="nucleotide sequence ID" value="NZ_JAQQWT010000002.1"/>
</dbReference>
<feature type="transmembrane region" description="Helical" evidence="1">
    <location>
        <begin position="218"/>
        <end position="236"/>
    </location>
</feature>
<keyword evidence="1" id="KW-0472">Membrane</keyword>
<sequence length="237" mass="27225">MVLPKEHGTWMMFFLPYLLGVFLSSPSFIHLPFLIGWFSLFLAATPLLSIIRNRKTKDIMVPWLIIYSVISIAFLIPVIWLYPTLLWIGLCTFPLLIVNIYFIKTKNERSFSNNISGILVFSLGGLAAHVIGEGQWTIEAFITLGLSGFYFTGSAFYVKSLIRERKNVRFKKQSHLYHFFLIALPWMIGIPYLILAFLPGTLKDWITSRKKQMKPIKIGMIEMVNGALFFIVCVAIY</sequence>
<dbReference type="Pfam" id="PF14256">
    <property type="entry name" value="YwiC"/>
    <property type="match status" value="1"/>
</dbReference>
<accession>A0ABV6NGV6</accession>
<keyword evidence="1" id="KW-1133">Transmembrane helix</keyword>
<feature type="transmembrane region" description="Helical" evidence="1">
    <location>
        <begin position="31"/>
        <end position="51"/>
    </location>
</feature>
<name>A0ABV6NGV6_9BACI</name>
<feature type="transmembrane region" description="Helical" evidence="1">
    <location>
        <begin position="179"/>
        <end position="198"/>
    </location>
</feature>
<keyword evidence="3" id="KW-1185">Reference proteome</keyword>
<evidence type="ECO:0000313" key="3">
    <source>
        <dbReference type="Proteomes" id="UP001589833"/>
    </source>
</evidence>
<gene>
    <name evidence="2" type="ORF">ACFFH4_13220</name>
</gene>
<feature type="transmembrane region" description="Helical" evidence="1">
    <location>
        <begin position="7"/>
        <end position="25"/>
    </location>
</feature>
<feature type="transmembrane region" description="Helical" evidence="1">
    <location>
        <begin position="115"/>
        <end position="132"/>
    </location>
</feature>
<dbReference type="Proteomes" id="UP001589833">
    <property type="component" value="Unassembled WGS sequence"/>
</dbReference>
<dbReference type="InterPro" id="IPR025576">
    <property type="entry name" value="YwiC"/>
</dbReference>
<proteinExistence type="predicted"/>